<keyword evidence="2" id="KW-0479">Metal-binding</keyword>
<gene>
    <name evidence="6" type="ORF">EVJ46_09560</name>
</gene>
<dbReference type="SMART" id="SM00478">
    <property type="entry name" value="ENDO3c"/>
    <property type="match status" value="1"/>
</dbReference>
<protein>
    <recommendedName>
        <fullName evidence="5">HhH-GPD domain-containing protein</fullName>
    </recommendedName>
</protein>
<reference evidence="6 7" key="1">
    <citation type="journal article" date="2019" name="ISME J.">
        <title>Insights into ecological role of a new deltaproteobacterial order Candidatus Acidulodesulfobacterales by metagenomics and metatranscriptomics.</title>
        <authorList>
            <person name="Tan S."/>
            <person name="Liu J."/>
            <person name="Fang Y."/>
            <person name="Hedlund B.P."/>
            <person name="Lian Z.H."/>
            <person name="Huang L.Y."/>
            <person name="Li J.T."/>
            <person name="Huang L.N."/>
            <person name="Li W.J."/>
            <person name="Jiang H.C."/>
            <person name="Dong H.L."/>
            <person name="Shu W.S."/>
        </authorList>
    </citation>
    <scope>NUCLEOTIDE SEQUENCE [LARGE SCALE GENOMIC DNA]</scope>
    <source>
        <strain evidence="6">AP2</strain>
    </source>
</reference>
<dbReference type="Gene3D" id="1.10.1670.10">
    <property type="entry name" value="Helix-hairpin-Helix base-excision DNA repair enzymes (C-terminal)"/>
    <property type="match status" value="1"/>
</dbReference>
<organism evidence="6 7">
    <name type="scientific">Acididesulfobacter guangdongensis</name>
    <dbReference type="NCBI Taxonomy" id="2597225"/>
    <lineage>
        <taxon>Bacteria</taxon>
        <taxon>Deltaproteobacteria</taxon>
        <taxon>Candidatus Acidulodesulfobacterales</taxon>
        <taxon>Candidatus Acididesulfobacter</taxon>
    </lineage>
</organism>
<keyword evidence="3" id="KW-0408">Iron</keyword>
<name>A0A519BER1_ACIG2</name>
<dbReference type="Gene3D" id="1.10.340.30">
    <property type="entry name" value="Hypothetical protein, domain 2"/>
    <property type="match status" value="1"/>
</dbReference>
<keyword evidence="4" id="KW-0411">Iron-sulfur</keyword>
<dbReference type="InterPro" id="IPR011257">
    <property type="entry name" value="DNA_glycosylase"/>
</dbReference>
<dbReference type="PIRSF" id="PIRSF001435">
    <property type="entry name" value="Nth"/>
    <property type="match status" value="1"/>
</dbReference>
<dbReference type="SUPFAM" id="SSF48150">
    <property type="entry name" value="DNA-glycosylase"/>
    <property type="match status" value="1"/>
</dbReference>
<dbReference type="GO" id="GO:0006284">
    <property type="term" value="P:base-excision repair"/>
    <property type="evidence" value="ECO:0007669"/>
    <property type="project" value="InterPro"/>
</dbReference>
<dbReference type="AlphaFoldDB" id="A0A519BER1"/>
<evidence type="ECO:0000256" key="4">
    <source>
        <dbReference type="ARBA" id="ARBA00023014"/>
    </source>
</evidence>
<dbReference type="CDD" id="cd00056">
    <property type="entry name" value="ENDO3c"/>
    <property type="match status" value="1"/>
</dbReference>
<evidence type="ECO:0000256" key="2">
    <source>
        <dbReference type="ARBA" id="ARBA00022723"/>
    </source>
</evidence>
<dbReference type="EMBL" id="SGBC01000004">
    <property type="protein sequence ID" value="RZD15756.1"/>
    <property type="molecule type" value="Genomic_DNA"/>
</dbReference>
<dbReference type="InterPro" id="IPR003265">
    <property type="entry name" value="HhH-GPD_domain"/>
</dbReference>
<dbReference type="InterPro" id="IPR023170">
    <property type="entry name" value="HhH_base_excis_C"/>
</dbReference>
<sequence>MEHDEEYPKKGNDDGSVLKIIYNLLRNRFGKMNWWPAESDFEVIIGAILTQNTAWTNVEKAIYNLKIRNLLSFEAMDAIELDLLKEYIRPSGYYNQKALKIKEFINFAKKGYNFSIELMKKENTAVMREKLLNISGIGEETADSIMLYALKKPVFVIDAYTRRLLERHHIIEGALKEKYKNLQKYFTDNINNINNADNTDDIDNINKIYKIFHIDDIGNIFDEYNGNKINNKINGEAIAKIYNEYHALIVMTGKMFCKKTPMCSGCPLEELNHLI</sequence>
<dbReference type="PANTHER" id="PTHR10359:SF19">
    <property type="entry name" value="DNA REPAIR GLYCOSYLASE MJ1434-RELATED"/>
    <property type="match status" value="1"/>
</dbReference>
<comment type="caution">
    <text evidence="6">The sequence shown here is derived from an EMBL/GenBank/DDBJ whole genome shotgun (WGS) entry which is preliminary data.</text>
</comment>
<proteinExistence type="predicted"/>
<evidence type="ECO:0000313" key="6">
    <source>
        <dbReference type="EMBL" id="RZD15756.1"/>
    </source>
</evidence>
<dbReference type="Pfam" id="PF00730">
    <property type="entry name" value="HhH-GPD"/>
    <property type="match status" value="1"/>
</dbReference>
<evidence type="ECO:0000313" key="7">
    <source>
        <dbReference type="Proteomes" id="UP000316562"/>
    </source>
</evidence>
<dbReference type="GO" id="GO:0003824">
    <property type="term" value="F:catalytic activity"/>
    <property type="evidence" value="ECO:0007669"/>
    <property type="project" value="InterPro"/>
</dbReference>
<keyword evidence="1" id="KW-0004">4Fe-4S</keyword>
<evidence type="ECO:0000256" key="3">
    <source>
        <dbReference type="ARBA" id="ARBA00023004"/>
    </source>
</evidence>
<dbReference type="GO" id="GO:0051539">
    <property type="term" value="F:4 iron, 4 sulfur cluster binding"/>
    <property type="evidence" value="ECO:0007669"/>
    <property type="project" value="UniProtKB-KW"/>
</dbReference>
<dbReference type="GO" id="GO:0046872">
    <property type="term" value="F:metal ion binding"/>
    <property type="evidence" value="ECO:0007669"/>
    <property type="project" value="UniProtKB-KW"/>
</dbReference>
<feature type="domain" description="HhH-GPD" evidence="5">
    <location>
        <begin position="49"/>
        <end position="216"/>
    </location>
</feature>
<evidence type="ECO:0000256" key="1">
    <source>
        <dbReference type="ARBA" id="ARBA00022485"/>
    </source>
</evidence>
<evidence type="ECO:0000259" key="5">
    <source>
        <dbReference type="SMART" id="SM00478"/>
    </source>
</evidence>
<dbReference type="Proteomes" id="UP000316562">
    <property type="component" value="Unassembled WGS sequence"/>
</dbReference>
<dbReference type="PANTHER" id="PTHR10359">
    <property type="entry name" value="A/G-SPECIFIC ADENINE GLYCOSYLASE/ENDONUCLEASE III"/>
    <property type="match status" value="1"/>
</dbReference>
<accession>A0A519BER1</accession>